<accession>A0ABV7SW93</accession>
<evidence type="ECO:0008006" key="3">
    <source>
        <dbReference type="Google" id="ProtNLM"/>
    </source>
</evidence>
<organism evidence="1 2">
    <name type="scientific">Sphingomonas hylomeconis</name>
    <dbReference type="NCBI Taxonomy" id="1395958"/>
    <lineage>
        <taxon>Bacteria</taxon>
        <taxon>Pseudomonadati</taxon>
        <taxon>Pseudomonadota</taxon>
        <taxon>Alphaproteobacteria</taxon>
        <taxon>Sphingomonadales</taxon>
        <taxon>Sphingomonadaceae</taxon>
        <taxon>Sphingomonas</taxon>
    </lineage>
</organism>
<sequence>MRISSAILLLPLLAACGEQKTDHATLAKYEAQQNATLADDGRVLCAIGQGALTRACTIDRELGEQGLVLTLHHPDGAFHRLLVTRDGRGVIAADGAEPAKVSVLAGNEIEVALGGNRYRLPATVKGGAPAS</sequence>
<dbReference type="RefSeq" id="WP_315369227.1">
    <property type="nucleotide sequence ID" value="NZ_JANQBK010000005.1"/>
</dbReference>
<dbReference type="PROSITE" id="PS51257">
    <property type="entry name" value="PROKAR_LIPOPROTEIN"/>
    <property type="match status" value="1"/>
</dbReference>
<protein>
    <recommendedName>
        <fullName evidence="3">Lipoprotein</fullName>
    </recommendedName>
</protein>
<comment type="caution">
    <text evidence="1">The sequence shown here is derived from an EMBL/GenBank/DDBJ whole genome shotgun (WGS) entry which is preliminary data.</text>
</comment>
<proteinExistence type="predicted"/>
<gene>
    <name evidence="1" type="ORF">ACFONA_11385</name>
</gene>
<name>A0ABV7SW93_9SPHN</name>
<dbReference type="EMBL" id="JBHRXP010000007">
    <property type="protein sequence ID" value="MFC3580768.1"/>
    <property type="molecule type" value="Genomic_DNA"/>
</dbReference>
<keyword evidence="2" id="KW-1185">Reference proteome</keyword>
<evidence type="ECO:0000313" key="2">
    <source>
        <dbReference type="Proteomes" id="UP001595713"/>
    </source>
</evidence>
<dbReference type="Proteomes" id="UP001595713">
    <property type="component" value="Unassembled WGS sequence"/>
</dbReference>
<reference evidence="2" key="1">
    <citation type="journal article" date="2019" name="Int. J. Syst. Evol. Microbiol.">
        <title>The Global Catalogue of Microorganisms (GCM) 10K type strain sequencing project: providing services to taxonomists for standard genome sequencing and annotation.</title>
        <authorList>
            <consortium name="The Broad Institute Genomics Platform"/>
            <consortium name="The Broad Institute Genome Sequencing Center for Infectious Disease"/>
            <person name="Wu L."/>
            <person name="Ma J."/>
        </authorList>
    </citation>
    <scope>NUCLEOTIDE SEQUENCE [LARGE SCALE GENOMIC DNA]</scope>
    <source>
        <strain evidence="2">KCTC 42739</strain>
    </source>
</reference>
<evidence type="ECO:0000313" key="1">
    <source>
        <dbReference type="EMBL" id="MFC3580768.1"/>
    </source>
</evidence>